<reference evidence="2 3" key="1">
    <citation type="submission" date="2024-10" db="EMBL/GenBank/DDBJ databases">
        <title>The Natural Products Discovery Center: Release of the First 8490 Sequenced Strains for Exploring Actinobacteria Biosynthetic Diversity.</title>
        <authorList>
            <person name="Kalkreuter E."/>
            <person name="Kautsar S.A."/>
            <person name="Yang D."/>
            <person name="Bader C.D."/>
            <person name="Teijaro C.N."/>
            <person name="Fluegel L."/>
            <person name="Davis C.M."/>
            <person name="Simpson J.R."/>
            <person name="Lauterbach L."/>
            <person name="Steele A.D."/>
            <person name="Gui C."/>
            <person name="Meng S."/>
            <person name="Li G."/>
            <person name="Viehrig K."/>
            <person name="Ye F."/>
            <person name="Su P."/>
            <person name="Kiefer A.F."/>
            <person name="Nichols A."/>
            <person name="Cepeda A.J."/>
            <person name="Yan W."/>
            <person name="Fan B."/>
            <person name="Jiang Y."/>
            <person name="Adhikari A."/>
            <person name="Zheng C.-J."/>
            <person name="Schuster L."/>
            <person name="Cowan T.M."/>
            <person name="Smanski M.J."/>
            <person name="Chevrette M.G."/>
            <person name="De Carvalho L.P.S."/>
            <person name="Shen B."/>
        </authorList>
    </citation>
    <scope>NUCLEOTIDE SEQUENCE [LARGE SCALE GENOMIC DNA]</scope>
    <source>
        <strain evidence="2 3">NPDC000087</strain>
    </source>
</reference>
<evidence type="ECO:0000313" key="3">
    <source>
        <dbReference type="Proteomes" id="UP001602245"/>
    </source>
</evidence>
<keyword evidence="1" id="KW-0732">Signal</keyword>
<organism evidence="2 3">
    <name type="scientific">Paractinoplanes globisporus</name>
    <dbReference type="NCBI Taxonomy" id="113565"/>
    <lineage>
        <taxon>Bacteria</taxon>
        <taxon>Bacillati</taxon>
        <taxon>Actinomycetota</taxon>
        <taxon>Actinomycetes</taxon>
        <taxon>Micromonosporales</taxon>
        <taxon>Micromonosporaceae</taxon>
        <taxon>Paractinoplanes</taxon>
    </lineage>
</organism>
<evidence type="ECO:0000313" key="2">
    <source>
        <dbReference type="EMBL" id="MFF5296722.1"/>
    </source>
</evidence>
<dbReference type="SUPFAM" id="SSF63829">
    <property type="entry name" value="Calcium-dependent phosphotriesterase"/>
    <property type="match status" value="1"/>
</dbReference>
<feature type="signal peptide" evidence="1">
    <location>
        <begin position="1"/>
        <end position="24"/>
    </location>
</feature>
<evidence type="ECO:0000256" key="1">
    <source>
        <dbReference type="SAM" id="SignalP"/>
    </source>
</evidence>
<keyword evidence="3" id="KW-1185">Reference proteome</keyword>
<dbReference type="EMBL" id="JBIAZU010000009">
    <property type="protein sequence ID" value="MFF5296722.1"/>
    <property type="molecule type" value="Genomic_DNA"/>
</dbReference>
<dbReference type="Proteomes" id="UP001602245">
    <property type="component" value="Unassembled WGS sequence"/>
</dbReference>
<sequence>MRLALAAVAAAGILVTGGAAVAQADTAPPSVSNPSHAFYGGLLSLGDLAVDSVHSQLIAADPKNGTVTFTPYAAGFPGRMAGGLTGVSGLALSADSKTLYAAVPGWRAIVAFSTETQRAFARYDTAGVAVSDVVVAGGKLWFTYPGNFGSVDLDSKAVTLHSYTGIPPFTSYSPLIAAVPGAPDLIALGVDGRVAYGSGVAVYDVSTGADRLVAQKSSIDGVDHLYSIELSPDGSEVIAGGSSGVFRLSSADLSVLGQYTATVGTAMDVAADGRAALASRTPLGATDVVTREADGEHAYHLAGEIAPNGVVWDPSGKRLFLVTSTGTLHYQALYEPVTTHITFTGPHAAYRNEKAVFTGVVSGGVPAGSTLTITRDDAEQQKRPIATVTTDAEGRFSFTDTPTNRDMNVWNATYAGDADHLPSSGWIPEDVQGDWVGLTLTRNGTVNAYGAKVVVNAHLGTTRNNRVVELWVDPAGNDQPNHLVRKTIVDANGNLGITVPLTRNAVVTAIFAGDNWYEPQTVRSVLYTRVNVSTAIAKPYRTASGYNYFHKTSNPVFTTTMTPGSGRKQRLMLEYYSGGAWHAWKAYTLALNSAGKSAYTLTGTHSVGVRYRVRAAYISTTSGDALNYTTYGAYHYFTFTK</sequence>
<comment type="caution">
    <text evidence="2">The sequence shown here is derived from an EMBL/GenBank/DDBJ whole genome shotgun (WGS) entry which is preliminary data.</text>
</comment>
<protein>
    <submittedName>
        <fullName evidence="2">YncE family protein</fullName>
    </submittedName>
</protein>
<dbReference type="SUPFAM" id="SSF51004">
    <property type="entry name" value="C-terminal (heme d1) domain of cytochrome cd1-nitrite reductase"/>
    <property type="match status" value="1"/>
</dbReference>
<dbReference type="InterPro" id="IPR011048">
    <property type="entry name" value="Haem_d1_sf"/>
</dbReference>
<name>A0ABW6WTV4_9ACTN</name>
<accession>A0ABW6WTV4</accession>
<proteinExistence type="predicted"/>
<gene>
    <name evidence="2" type="ORF">ACFY35_45450</name>
</gene>
<feature type="chain" id="PRO_5047345544" evidence="1">
    <location>
        <begin position="25"/>
        <end position="641"/>
    </location>
</feature>
<dbReference type="RefSeq" id="WP_020515063.1">
    <property type="nucleotide sequence ID" value="NZ_JBIAZU010000009.1"/>
</dbReference>